<dbReference type="InterPro" id="IPR004919">
    <property type="entry name" value="GmrSD_N"/>
</dbReference>
<evidence type="ECO:0000259" key="3">
    <source>
        <dbReference type="Pfam" id="PF07510"/>
    </source>
</evidence>
<dbReference type="EMBL" id="PHNJ01000009">
    <property type="protein sequence ID" value="TYL37640.1"/>
    <property type="molecule type" value="Genomic_DNA"/>
</dbReference>
<feature type="domain" description="GmrSD restriction endonucleases C-terminal" evidence="3">
    <location>
        <begin position="472"/>
        <end position="572"/>
    </location>
</feature>
<dbReference type="OrthoDB" id="240912at2157"/>
<evidence type="ECO:0000259" key="2">
    <source>
        <dbReference type="Pfam" id="PF03235"/>
    </source>
</evidence>
<gene>
    <name evidence="4" type="ORF">CV102_16705</name>
</gene>
<dbReference type="Proteomes" id="UP000766904">
    <property type="component" value="Unassembled WGS sequence"/>
</dbReference>
<feature type="domain" description="GmrSD restriction endonucleases N-terminal" evidence="2">
    <location>
        <begin position="11"/>
        <end position="270"/>
    </location>
</feature>
<dbReference type="Pfam" id="PF07510">
    <property type="entry name" value="GmrSD_C"/>
    <property type="match status" value="1"/>
</dbReference>
<dbReference type="InterPro" id="IPR011089">
    <property type="entry name" value="GmrSD_C"/>
</dbReference>
<evidence type="ECO:0000256" key="1">
    <source>
        <dbReference type="SAM" id="MobiDB-lite"/>
    </source>
</evidence>
<organism evidence="4 5">
    <name type="scientific">Natronococcus pandeyae</name>
    <dbReference type="NCBI Taxonomy" id="2055836"/>
    <lineage>
        <taxon>Archaea</taxon>
        <taxon>Methanobacteriati</taxon>
        <taxon>Methanobacteriota</taxon>
        <taxon>Stenosarchaea group</taxon>
        <taxon>Halobacteria</taxon>
        <taxon>Halobacteriales</taxon>
        <taxon>Natrialbaceae</taxon>
        <taxon>Natronococcus</taxon>
    </lineage>
</organism>
<keyword evidence="5" id="KW-1185">Reference proteome</keyword>
<sequence>MGYQSTTVDSVIDDMNYNYLIPSIQREFVWDKKQILNLFDSILRGYPIGSFLFWRVSGEYASNRVKYKFVKNYIEDPIYPDEFNDVHYHNVRYHDEFGERLPKRVNLVLDGQQRLTSFHIGLKGTYTEKKPNKIRKRTESWDRKQLYLNILSPTNEIKKSRRYHFEFKKPNPSNSQSEYWYRVGDILAVSDPTEETEQVLDKIDRIDEINTETARGPVTKNIHHLHRAIREKEIISYFEEQEEDQEKVLDIFIRANEGGTQLKKSDILLSIATAHWRNDDSDDSIVAREEIQGFVDRMNEHNTRGSVEFDSNFVLRSLMLNGGVSSLSFSLSNFNKDTLEAMKSTWKDPQFETSVFRTLDLMNSFGFSTSHVRSKMIILPIIYFFYDNNCPTLSYNSDTGRETRQKLLYWICSMVTTGDLTTGGTTQTIRGIRDVINDSPTGEFPLIEIEKKLNDYNKSMGFDEENIERWFNDSGVSNRAVQVVLSLLYFPNVANENYDYELDHIFPKSKLEKENLLRETDIKREKAEKLHGLRDSLANLQLLRKDENRKKSDKPLPQWLPTRTEEYLERHYIPDNSELYRIENADRFFEQRKELILEELLNQSPDRRDTTPRSIEMSSAD</sequence>
<reference evidence="4" key="1">
    <citation type="submission" date="2017-11" db="EMBL/GenBank/DDBJ databases">
        <authorList>
            <person name="Kajale S.C."/>
            <person name="Sharma A."/>
        </authorList>
    </citation>
    <scope>NUCLEOTIDE SEQUENCE</scope>
    <source>
        <strain evidence="4">LS1_42</strain>
    </source>
</reference>
<dbReference type="PANTHER" id="PTHR37292">
    <property type="entry name" value="VNG6097C"/>
    <property type="match status" value="1"/>
</dbReference>
<proteinExistence type="predicted"/>
<name>A0A8J8Q030_9EURY</name>
<comment type="caution">
    <text evidence="4">The sequence shown here is derived from an EMBL/GenBank/DDBJ whole genome shotgun (WGS) entry which is preliminary data.</text>
</comment>
<evidence type="ECO:0000313" key="4">
    <source>
        <dbReference type="EMBL" id="TYL37640.1"/>
    </source>
</evidence>
<dbReference type="Pfam" id="PF03235">
    <property type="entry name" value="GmrSD_N"/>
    <property type="match status" value="1"/>
</dbReference>
<dbReference type="RefSeq" id="WP_148859130.1">
    <property type="nucleotide sequence ID" value="NZ_PHNJ01000009.1"/>
</dbReference>
<dbReference type="AlphaFoldDB" id="A0A8J8Q030"/>
<feature type="region of interest" description="Disordered" evidence="1">
    <location>
        <begin position="600"/>
        <end position="621"/>
    </location>
</feature>
<dbReference type="PANTHER" id="PTHR37292:SF2">
    <property type="entry name" value="DUF262 DOMAIN-CONTAINING PROTEIN"/>
    <property type="match status" value="1"/>
</dbReference>
<evidence type="ECO:0008006" key="6">
    <source>
        <dbReference type="Google" id="ProtNLM"/>
    </source>
</evidence>
<accession>A0A8J8Q030</accession>
<protein>
    <recommendedName>
        <fullName evidence="6">DUF262 domain-containing protein</fullName>
    </recommendedName>
</protein>
<feature type="compositionally biased region" description="Polar residues" evidence="1">
    <location>
        <begin position="612"/>
        <end position="621"/>
    </location>
</feature>
<evidence type="ECO:0000313" key="5">
    <source>
        <dbReference type="Proteomes" id="UP000766904"/>
    </source>
</evidence>